<sequence>MNTKNPTTRILIGAIGVVALGIAAISALITNQVLPVTYIGLIIGILATVATVVGFVRGRKLSSGMISALVTPAVAVAALTPVFSYAVGVAFAVIAVIFAVEIIVLLAVRGKHPAKGQLRHG</sequence>
<feature type="transmembrane region" description="Helical" evidence="1">
    <location>
        <begin position="63"/>
        <end position="83"/>
    </location>
</feature>
<dbReference type="EMBL" id="JBHUNE010000003">
    <property type="protein sequence ID" value="MFD2757334.1"/>
    <property type="molecule type" value="Genomic_DNA"/>
</dbReference>
<name>A0ABW5UV88_9MICO</name>
<dbReference type="RefSeq" id="WP_019617880.1">
    <property type="nucleotide sequence ID" value="NZ_JBHUNE010000003.1"/>
</dbReference>
<accession>A0ABW5UV88</accession>
<comment type="caution">
    <text evidence="2">The sequence shown here is derived from an EMBL/GenBank/DDBJ whole genome shotgun (WGS) entry which is preliminary data.</text>
</comment>
<organism evidence="2 3">
    <name type="scientific">Gulosibacter faecalis</name>
    <dbReference type="NCBI Taxonomy" id="272240"/>
    <lineage>
        <taxon>Bacteria</taxon>
        <taxon>Bacillati</taxon>
        <taxon>Actinomycetota</taxon>
        <taxon>Actinomycetes</taxon>
        <taxon>Micrococcales</taxon>
        <taxon>Microbacteriaceae</taxon>
        <taxon>Gulosibacter</taxon>
    </lineage>
</organism>
<keyword evidence="3" id="KW-1185">Reference proteome</keyword>
<feature type="transmembrane region" description="Helical" evidence="1">
    <location>
        <begin position="12"/>
        <end position="30"/>
    </location>
</feature>
<evidence type="ECO:0000313" key="2">
    <source>
        <dbReference type="EMBL" id="MFD2757334.1"/>
    </source>
</evidence>
<evidence type="ECO:0000256" key="1">
    <source>
        <dbReference type="SAM" id="Phobius"/>
    </source>
</evidence>
<protein>
    <submittedName>
        <fullName evidence="2">Uncharacterized protein</fullName>
    </submittedName>
</protein>
<proteinExistence type="predicted"/>
<feature type="transmembrane region" description="Helical" evidence="1">
    <location>
        <begin position="36"/>
        <end position="56"/>
    </location>
</feature>
<reference evidence="3" key="1">
    <citation type="journal article" date="2019" name="Int. J. Syst. Evol. Microbiol.">
        <title>The Global Catalogue of Microorganisms (GCM) 10K type strain sequencing project: providing services to taxonomists for standard genome sequencing and annotation.</title>
        <authorList>
            <consortium name="The Broad Institute Genomics Platform"/>
            <consortium name="The Broad Institute Genome Sequencing Center for Infectious Disease"/>
            <person name="Wu L."/>
            <person name="Ma J."/>
        </authorList>
    </citation>
    <scope>NUCLEOTIDE SEQUENCE [LARGE SCALE GENOMIC DNA]</scope>
    <source>
        <strain evidence="3">TISTR 1514</strain>
    </source>
</reference>
<keyword evidence="1" id="KW-1133">Transmembrane helix</keyword>
<feature type="transmembrane region" description="Helical" evidence="1">
    <location>
        <begin position="89"/>
        <end position="108"/>
    </location>
</feature>
<keyword evidence="1" id="KW-0472">Membrane</keyword>
<gene>
    <name evidence="2" type="ORF">ACFSW7_02955</name>
</gene>
<evidence type="ECO:0000313" key="3">
    <source>
        <dbReference type="Proteomes" id="UP001597492"/>
    </source>
</evidence>
<dbReference type="Proteomes" id="UP001597492">
    <property type="component" value="Unassembled WGS sequence"/>
</dbReference>
<keyword evidence="1" id="KW-0812">Transmembrane</keyword>